<dbReference type="PANTHER" id="PTHR46382">
    <property type="entry name" value="PHOSPHATIDATE CYTIDYLYLTRANSFERASE"/>
    <property type="match status" value="1"/>
</dbReference>
<feature type="transmembrane region" description="Helical" evidence="19">
    <location>
        <begin position="51"/>
        <end position="69"/>
    </location>
</feature>
<feature type="transmembrane region" description="Helical" evidence="19">
    <location>
        <begin position="126"/>
        <end position="145"/>
    </location>
</feature>
<dbReference type="GO" id="GO:0016024">
    <property type="term" value="P:CDP-diacylglycerol biosynthetic process"/>
    <property type="evidence" value="ECO:0007669"/>
    <property type="project" value="UniProtKB-UniPathway"/>
</dbReference>
<evidence type="ECO:0000313" key="20">
    <source>
        <dbReference type="EMBL" id="OLU42915.1"/>
    </source>
</evidence>
<dbReference type="AlphaFoldDB" id="A0A1U7NIZ4"/>
<evidence type="ECO:0000256" key="12">
    <source>
        <dbReference type="ARBA" id="ARBA00022695"/>
    </source>
</evidence>
<dbReference type="EC" id="2.7.7.41" evidence="6 18"/>
<evidence type="ECO:0000256" key="18">
    <source>
        <dbReference type="RuleBase" id="RU003938"/>
    </source>
</evidence>
<evidence type="ECO:0000256" key="14">
    <source>
        <dbReference type="ARBA" id="ARBA00023098"/>
    </source>
</evidence>
<feature type="transmembrane region" description="Helical" evidence="19">
    <location>
        <begin position="191"/>
        <end position="212"/>
    </location>
</feature>
<evidence type="ECO:0000256" key="3">
    <source>
        <dbReference type="ARBA" id="ARBA00005119"/>
    </source>
</evidence>
<keyword evidence="14" id="KW-0443">Lipid metabolism</keyword>
<dbReference type="GO" id="GO:0005886">
    <property type="term" value="C:plasma membrane"/>
    <property type="evidence" value="ECO:0007669"/>
    <property type="project" value="UniProtKB-SubCell"/>
</dbReference>
<keyword evidence="16" id="KW-0594">Phospholipid biosynthesis</keyword>
<dbReference type="InterPro" id="IPR000374">
    <property type="entry name" value="PC_trans"/>
</dbReference>
<dbReference type="Proteomes" id="UP000186341">
    <property type="component" value="Unassembled WGS sequence"/>
</dbReference>
<reference evidence="20 21" key="1">
    <citation type="submission" date="2016-11" db="EMBL/GenBank/DDBJ databases">
        <title>Description of two novel members of the family Erysipelotrichaceae: Ileibacterium lipovorans gen. nov., sp. nov. and Dubosiella newyorkensis, gen. nov., sp. nov.</title>
        <authorList>
            <person name="Cox L.M."/>
            <person name="Sohn J."/>
            <person name="Tyrrell K.L."/>
            <person name="Citron D.M."/>
            <person name="Lawson P.A."/>
            <person name="Patel N.B."/>
            <person name="Iizumi T."/>
            <person name="Perez-Perez G.I."/>
            <person name="Goldstein E.J."/>
            <person name="Blaser M.J."/>
        </authorList>
    </citation>
    <scope>NUCLEOTIDE SEQUENCE [LARGE SCALE GENOMIC DNA]</scope>
    <source>
        <strain evidence="20 21">NYU-BL-A3</strain>
    </source>
</reference>
<keyword evidence="9" id="KW-0444">Lipid biosynthesis</keyword>
<dbReference type="OrthoDB" id="9799199at2"/>
<evidence type="ECO:0000256" key="9">
    <source>
        <dbReference type="ARBA" id="ARBA00022516"/>
    </source>
</evidence>
<comment type="catalytic activity">
    <reaction evidence="1 18">
        <text>a 1,2-diacyl-sn-glycero-3-phosphate + CTP + H(+) = a CDP-1,2-diacyl-sn-glycerol + diphosphate</text>
        <dbReference type="Rhea" id="RHEA:16229"/>
        <dbReference type="ChEBI" id="CHEBI:15378"/>
        <dbReference type="ChEBI" id="CHEBI:33019"/>
        <dbReference type="ChEBI" id="CHEBI:37563"/>
        <dbReference type="ChEBI" id="CHEBI:58332"/>
        <dbReference type="ChEBI" id="CHEBI:58608"/>
        <dbReference type="EC" id="2.7.7.41"/>
    </reaction>
</comment>
<feature type="transmembrane region" description="Helical" evidence="19">
    <location>
        <begin position="166"/>
        <end position="185"/>
    </location>
</feature>
<protein>
    <recommendedName>
        <fullName evidence="7 18">Phosphatidate cytidylyltransferase</fullName>
        <ecNumber evidence="6 18">2.7.7.41</ecNumber>
    </recommendedName>
</protein>
<keyword evidence="11 18" id="KW-0812">Transmembrane</keyword>
<accession>A0A1U7NIZ4</accession>
<evidence type="ECO:0000256" key="10">
    <source>
        <dbReference type="ARBA" id="ARBA00022679"/>
    </source>
</evidence>
<comment type="similarity">
    <text evidence="5 18">Belongs to the CDS family.</text>
</comment>
<feature type="transmembrane region" description="Helical" evidence="19">
    <location>
        <begin position="6"/>
        <end position="39"/>
    </location>
</feature>
<keyword evidence="8" id="KW-1003">Cell membrane</keyword>
<evidence type="ECO:0000256" key="16">
    <source>
        <dbReference type="ARBA" id="ARBA00023209"/>
    </source>
</evidence>
<keyword evidence="10 18" id="KW-0808">Transferase</keyword>
<evidence type="ECO:0000256" key="5">
    <source>
        <dbReference type="ARBA" id="ARBA00010185"/>
    </source>
</evidence>
<evidence type="ECO:0000256" key="6">
    <source>
        <dbReference type="ARBA" id="ARBA00012487"/>
    </source>
</evidence>
<evidence type="ECO:0000256" key="15">
    <source>
        <dbReference type="ARBA" id="ARBA00023136"/>
    </source>
</evidence>
<comment type="caution">
    <text evidence="20">The sequence shown here is derived from an EMBL/GenBank/DDBJ whole genome shotgun (WGS) entry which is preliminary data.</text>
</comment>
<comment type="subcellular location">
    <subcellularLocation>
        <location evidence="2">Cell membrane</location>
        <topology evidence="2">Multi-pass membrane protein</topology>
    </subcellularLocation>
</comment>
<evidence type="ECO:0000256" key="13">
    <source>
        <dbReference type="ARBA" id="ARBA00022989"/>
    </source>
</evidence>
<feature type="transmembrane region" description="Helical" evidence="19">
    <location>
        <begin position="75"/>
        <end position="92"/>
    </location>
</feature>
<evidence type="ECO:0000256" key="2">
    <source>
        <dbReference type="ARBA" id="ARBA00004651"/>
    </source>
</evidence>
<comment type="pathway">
    <text evidence="4">Lipid metabolism.</text>
</comment>
<sequence length="254" mass="28817">MKTRVLTAIAIILCVFPPLFFGGWLLEALAVFVVCTSSYEFIHVLLENKRWEMICTIIMAAWVLGLNFIPEKFLMAYWICALIFFWSLPVFTKDVNENAGLSMTAFAMILGFCYMSIRILIPNFHYLWTIVFATYGSDTGAYFAGRFFGKHKMNERVSPKKTWEGFFGGWVFGFILSYAMSFLYVSTLDPTINLAICALAPVFAELGDLCFSAFKRAHEVKDFSDLLPGHGGILDRIDSLLMNILLFGIIFTIL</sequence>
<dbReference type="PANTHER" id="PTHR46382:SF1">
    <property type="entry name" value="PHOSPHATIDATE CYTIDYLYLTRANSFERASE"/>
    <property type="match status" value="1"/>
</dbReference>
<keyword evidence="17" id="KW-1208">Phospholipid metabolism</keyword>
<keyword evidence="15 19" id="KW-0472">Membrane</keyword>
<keyword evidence="21" id="KW-1185">Reference proteome</keyword>
<evidence type="ECO:0000313" key="21">
    <source>
        <dbReference type="Proteomes" id="UP000186341"/>
    </source>
</evidence>
<evidence type="ECO:0000256" key="19">
    <source>
        <dbReference type="SAM" id="Phobius"/>
    </source>
</evidence>
<evidence type="ECO:0000256" key="1">
    <source>
        <dbReference type="ARBA" id="ARBA00001698"/>
    </source>
</evidence>
<dbReference type="GeneID" id="82201812"/>
<dbReference type="UniPathway" id="UPA00557">
    <property type="reaction ID" value="UER00614"/>
</dbReference>
<comment type="pathway">
    <text evidence="3 18">Phospholipid metabolism; CDP-diacylglycerol biosynthesis; CDP-diacylglycerol from sn-glycerol 3-phosphate: step 3/3.</text>
</comment>
<evidence type="ECO:0000256" key="8">
    <source>
        <dbReference type="ARBA" id="ARBA00022475"/>
    </source>
</evidence>
<evidence type="ECO:0000256" key="17">
    <source>
        <dbReference type="ARBA" id="ARBA00023264"/>
    </source>
</evidence>
<evidence type="ECO:0000256" key="4">
    <source>
        <dbReference type="ARBA" id="ARBA00005189"/>
    </source>
</evidence>
<dbReference type="PROSITE" id="PS01315">
    <property type="entry name" value="CDS"/>
    <property type="match status" value="1"/>
</dbReference>
<keyword evidence="13 19" id="KW-1133">Transmembrane helix</keyword>
<evidence type="ECO:0000256" key="7">
    <source>
        <dbReference type="ARBA" id="ARBA00019373"/>
    </source>
</evidence>
<dbReference type="RefSeq" id="WP_075817567.1">
    <property type="nucleotide sequence ID" value="NZ_CAPNHH010000150.1"/>
</dbReference>
<dbReference type="GO" id="GO:0004605">
    <property type="term" value="F:phosphatidate cytidylyltransferase activity"/>
    <property type="evidence" value="ECO:0007669"/>
    <property type="project" value="UniProtKB-EC"/>
</dbReference>
<proteinExistence type="inferred from homology"/>
<dbReference type="Pfam" id="PF01148">
    <property type="entry name" value="CTP_transf_1"/>
    <property type="match status" value="1"/>
</dbReference>
<evidence type="ECO:0000256" key="11">
    <source>
        <dbReference type="ARBA" id="ARBA00022692"/>
    </source>
</evidence>
<gene>
    <name evidence="20" type="ORF">BO222_00940</name>
</gene>
<keyword evidence="12 18" id="KW-0548">Nucleotidyltransferase</keyword>
<feature type="transmembrane region" description="Helical" evidence="19">
    <location>
        <begin position="99"/>
        <end position="120"/>
    </location>
</feature>
<name>A0A1U7NIZ4_9FIRM</name>
<organism evidence="20 21">
    <name type="scientific">Ileibacterium valens</name>
    <dbReference type="NCBI Taxonomy" id="1862668"/>
    <lineage>
        <taxon>Bacteria</taxon>
        <taxon>Bacillati</taxon>
        <taxon>Bacillota</taxon>
        <taxon>Erysipelotrichia</taxon>
        <taxon>Erysipelotrichales</taxon>
        <taxon>Erysipelotrichaceae</taxon>
        <taxon>Ileibacterium</taxon>
    </lineage>
</organism>
<dbReference type="EMBL" id="MPJW01000033">
    <property type="protein sequence ID" value="OLU42915.1"/>
    <property type="molecule type" value="Genomic_DNA"/>
</dbReference>